<gene>
    <name evidence="1" type="ORF">L602_002500000820</name>
</gene>
<dbReference type="Proteomes" id="UP000318141">
    <property type="component" value="Unassembled WGS sequence"/>
</dbReference>
<organism evidence="1 2">
    <name type="scientific">Cupriavidus gilardii J11</name>
    <dbReference type="NCBI Taxonomy" id="936133"/>
    <lineage>
        <taxon>Bacteria</taxon>
        <taxon>Pseudomonadati</taxon>
        <taxon>Pseudomonadota</taxon>
        <taxon>Betaproteobacteria</taxon>
        <taxon>Burkholderiales</taxon>
        <taxon>Burkholderiaceae</taxon>
        <taxon>Cupriavidus</taxon>
    </lineage>
</organism>
<accession>A0A562BK62</accession>
<dbReference type="EMBL" id="VLJN01000018">
    <property type="protein sequence ID" value="TWG85481.1"/>
    <property type="molecule type" value="Genomic_DNA"/>
</dbReference>
<dbReference type="AlphaFoldDB" id="A0A562BK62"/>
<comment type="caution">
    <text evidence="1">The sequence shown here is derived from an EMBL/GenBank/DDBJ whole genome shotgun (WGS) entry which is preliminary data.</text>
</comment>
<proteinExistence type="predicted"/>
<evidence type="ECO:0000313" key="2">
    <source>
        <dbReference type="Proteomes" id="UP000318141"/>
    </source>
</evidence>
<reference evidence="1 2" key="1">
    <citation type="submission" date="2019-07" db="EMBL/GenBank/DDBJ databases">
        <title>Genome sequencing of lignin-degrading bacterial isolates.</title>
        <authorList>
            <person name="Gladden J."/>
        </authorList>
    </citation>
    <scope>NUCLEOTIDE SEQUENCE [LARGE SCALE GENOMIC DNA]</scope>
    <source>
        <strain evidence="1 2">J11</strain>
    </source>
</reference>
<sequence length="214" mass="23216">MPRAALCRAPAAFHGAREEAGGGGRIAKSAGANAAAGWARVKERGRRQCRSRRGGRAPFRCGHRPSRCFRQSAVGCRRRMGPGCRQRPAADNAATLLVHRAGRERPGRVKEQGCRTRRRAGLPDRLQAGAPAACWSSATGTPVSSVRRGAKPSAGTEYRCGGTISHRSECHIGSRHQILFYLNTLLPRDRVLRRIRLWAASCAKSIPCVLLFTA</sequence>
<keyword evidence="2" id="KW-1185">Reference proteome</keyword>
<name>A0A562BK62_9BURK</name>
<evidence type="ECO:0000313" key="1">
    <source>
        <dbReference type="EMBL" id="TWG85481.1"/>
    </source>
</evidence>
<protein>
    <submittedName>
        <fullName evidence="1">Uncharacterized protein</fullName>
    </submittedName>
</protein>